<comment type="caution">
    <text evidence="2">The sequence shown here is derived from an EMBL/GenBank/DDBJ whole genome shotgun (WGS) entry which is preliminary data.</text>
</comment>
<evidence type="ECO:0000313" key="1">
    <source>
        <dbReference type="EMBL" id="GMT21020.1"/>
    </source>
</evidence>
<dbReference type="AlphaFoldDB" id="A0AAV5X3G0"/>
<sequence>SDLNLQHRPLNAYVTANAVHVKSANRSTTVRQTKIPYTEAFPPFLIKNRGTVILLAKDTSILFAGRPSLYQMIAASGHRTIVPHVDLPNLEQFIHQAETHHNVLIVFPSTSSTFPSNLEGVVLIDPGVDSDIPPPATPTVLLYTDNKTADQGEGEEWSNTRTETVTYRTRDMVDSSKAREKFGQIIANFLDRIHSR</sequence>
<name>A0AAV5X3G0_9BILA</name>
<organism evidence="2 3">
    <name type="scientific">Pristionchus fissidentatus</name>
    <dbReference type="NCBI Taxonomy" id="1538716"/>
    <lineage>
        <taxon>Eukaryota</taxon>
        <taxon>Metazoa</taxon>
        <taxon>Ecdysozoa</taxon>
        <taxon>Nematoda</taxon>
        <taxon>Chromadorea</taxon>
        <taxon>Rhabditida</taxon>
        <taxon>Rhabditina</taxon>
        <taxon>Diplogasteromorpha</taxon>
        <taxon>Diplogasteroidea</taxon>
        <taxon>Neodiplogasteridae</taxon>
        <taxon>Pristionchus</taxon>
    </lineage>
</organism>
<evidence type="ECO:0000313" key="3">
    <source>
        <dbReference type="Proteomes" id="UP001432322"/>
    </source>
</evidence>
<keyword evidence="3" id="KW-1185">Reference proteome</keyword>
<evidence type="ECO:0000313" key="2">
    <source>
        <dbReference type="EMBL" id="GMT37705.1"/>
    </source>
</evidence>
<dbReference type="EMBL" id="BTSY01000231">
    <property type="protein sequence ID" value="GMT37705.1"/>
    <property type="molecule type" value="Genomic_DNA"/>
</dbReference>
<feature type="non-terminal residue" evidence="2">
    <location>
        <position position="1"/>
    </location>
</feature>
<proteinExistence type="predicted"/>
<reference evidence="2" key="1">
    <citation type="submission" date="2023-10" db="EMBL/GenBank/DDBJ databases">
        <title>Genome assembly of Pristionchus species.</title>
        <authorList>
            <person name="Yoshida K."/>
            <person name="Sommer R.J."/>
        </authorList>
    </citation>
    <scope>NUCLEOTIDE SEQUENCE</scope>
    <source>
        <strain evidence="2">RS5133</strain>
    </source>
</reference>
<protein>
    <submittedName>
        <fullName evidence="2">Uncharacterized protein</fullName>
    </submittedName>
</protein>
<gene>
    <name evidence="1" type="ORF">PFISCL1PPCAC_12317</name>
    <name evidence="2" type="ORF">PFISCL1PPCAC_29002</name>
</gene>
<accession>A0AAV5X3G0</accession>
<dbReference type="Proteomes" id="UP001432322">
    <property type="component" value="Unassembled WGS sequence"/>
</dbReference>
<dbReference type="EMBL" id="BTSY01000003">
    <property type="protein sequence ID" value="GMT21020.1"/>
    <property type="molecule type" value="Genomic_DNA"/>
</dbReference>